<gene>
    <name evidence="2" type="ORF">BCR42DRAFT_329157</name>
</gene>
<dbReference type="PANTHER" id="PTHR43267">
    <property type="entry name" value="TRNA THREONYLCARBAMOYLADENOSINE DEHYDRATASE"/>
    <property type="match status" value="1"/>
</dbReference>
<dbReference type="PANTHER" id="PTHR43267:SF2">
    <property type="entry name" value="TRNA THREONYLCARBAMOYLADENOSINE DEHYDRATASE 1-RELATED"/>
    <property type="match status" value="1"/>
</dbReference>
<dbReference type="Pfam" id="PF00899">
    <property type="entry name" value="ThiF"/>
    <property type="match status" value="1"/>
</dbReference>
<accession>A0A1X2IE61</accession>
<feature type="domain" description="THIF-type NAD/FAD binding fold" evidence="1">
    <location>
        <begin position="15"/>
        <end position="181"/>
    </location>
</feature>
<dbReference type="SUPFAM" id="SSF69572">
    <property type="entry name" value="Activating enzymes of the ubiquitin-like proteins"/>
    <property type="match status" value="1"/>
</dbReference>
<evidence type="ECO:0000259" key="1">
    <source>
        <dbReference type="Pfam" id="PF00899"/>
    </source>
</evidence>
<dbReference type="GO" id="GO:0061504">
    <property type="term" value="P:cyclic threonylcarbamoyladenosine biosynthetic process"/>
    <property type="evidence" value="ECO:0007669"/>
    <property type="project" value="TreeGrafter"/>
</dbReference>
<dbReference type="STRING" id="90262.A0A1X2IE61"/>
<reference evidence="2 3" key="1">
    <citation type="submission" date="2016-07" db="EMBL/GenBank/DDBJ databases">
        <title>Pervasive Adenine N6-methylation of Active Genes in Fungi.</title>
        <authorList>
            <consortium name="DOE Joint Genome Institute"/>
            <person name="Mondo S.J."/>
            <person name="Dannebaum R.O."/>
            <person name="Kuo R.C."/>
            <person name="Labutti K."/>
            <person name="Haridas S."/>
            <person name="Kuo A."/>
            <person name="Salamov A."/>
            <person name="Ahrendt S.R."/>
            <person name="Lipzen A."/>
            <person name="Sullivan W."/>
            <person name="Andreopoulos W.B."/>
            <person name="Clum A."/>
            <person name="Lindquist E."/>
            <person name="Daum C."/>
            <person name="Ramamoorthy G.K."/>
            <person name="Gryganskyi A."/>
            <person name="Culley D."/>
            <person name="Magnuson J.K."/>
            <person name="James T.Y."/>
            <person name="O'Malley M.A."/>
            <person name="Stajich J.E."/>
            <person name="Spatafora J.W."/>
            <person name="Visel A."/>
            <person name="Grigoriev I.V."/>
        </authorList>
    </citation>
    <scope>NUCLEOTIDE SEQUENCE [LARGE SCALE GENOMIC DNA]</scope>
    <source>
        <strain evidence="2 3">NRRL 1336</strain>
    </source>
</reference>
<dbReference type="EMBL" id="MCGE01000014">
    <property type="protein sequence ID" value="ORZ14651.1"/>
    <property type="molecule type" value="Genomic_DNA"/>
</dbReference>
<keyword evidence="3" id="KW-1185">Reference proteome</keyword>
<dbReference type="GO" id="GO:0061503">
    <property type="term" value="F:tRNA threonylcarbamoyladenosine dehydratase"/>
    <property type="evidence" value="ECO:0007669"/>
    <property type="project" value="TreeGrafter"/>
</dbReference>
<dbReference type="InterPro" id="IPR000594">
    <property type="entry name" value="ThiF_NAD_FAD-bd"/>
</dbReference>
<organism evidence="2 3">
    <name type="scientific">Absidia repens</name>
    <dbReference type="NCBI Taxonomy" id="90262"/>
    <lineage>
        <taxon>Eukaryota</taxon>
        <taxon>Fungi</taxon>
        <taxon>Fungi incertae sedis</taxon>
        <taxon>Mucoromycota</taxon>
        <taxon>Mucoromycotina</taxon>
        <taxon>Mucoromycetes</taxon>
        <taxon>Mucorales</taxon>
        <taxon>Cunninghamellaceae</taxon>
        <taxon>Absidia</taxon>
    </lineage>
</organism>
<sequence>MGDHDPTLIAEQLARNQAFLGEEGLAQIRQAHVVVVGVGSVGSWAALMLARSGVQHIRLIDPSVVRTKDLASHAAATPSTLGVPKVTALQSTVSHIAPFVQIESIIGEWQQRHLTMVDPINTAVDATDNGNGSKKEKIMVVDCLGDTSIDAKLKLIQFCHSHRISIVSALDPGNKVDPTRIQITDISDSFEDPSARVLRRKLKLMGVDRHLPVAYSIEKPADPKFMKDELHVETMKELGEEMPNIRRRHTPIFGSIAAMYGMTLTTYTLLHLADFSAYELPPLKLRDKLYGRIHQEVNKRERQNYHNMETPLALKDVEYIYEEIWHGKSVVSGPQERITMARWDRTQPLGFLNTVCMSKEEARAHDVLPMDTDLRQFYGDGK</sequence>
<evidence type="ECO:0000313" key="2">
    <source>
        <dbReference type="EMBL" id="ORZ14651.1"/>
    </source>
</evidence>
<name>A0A1X2IE61_9FUNG</name>
<dbReference type="Gene3D" id="3.40.50.720">
    <property type="entry name" value="NAD(P)-binding Rossmann-like Domain"/>
    <property type="match status" value="1"/>
</dbReference>
<dbReference type="OrthoDB" id="10265862at2759"/>
<dbReference type="InterPro" id="IPR045886">
    <property type="entry name" value="ThiF/MoeB/HesA"/>
</dbReference>
<proteinExistence type="predicted"/>
<protein>
    <recommendedName>
        <fullName evidence="1">THIF-type NAD/FAD binding fold domain-containing protein</fullName>
    </recommendedName>
</protein>
<dbReference type="InterPro" id="IPR035985">
    <property type="entry name" value="Ubiquitin-activating_enz"/>
</dbReference>
<dbReference type="GO" id="GO:0008641">
    <property type="term" value="F:ubiquitin-like modifier activating enzyme activity"/>
    <property type="evidence" value="ECO:0007669"/>
    <property type="project" value="InterPro"/>
</dbReference>
<comment type="caution">
    <text evidence="2">The sequence shown here is derived from an EMBL/GenBank/DDBJ whole genome shotgun (WGS) entry which is preliminary data.</text>
</comment>
<evidence type="ECO:0000313" key="3">
    <source>
        <dbReference type="Proteomes" id="UP000193560"/>
    </source>
</evidence>
<dbReference type="Proteomes" id="UP000193560">
    <property type="component" value="Unassembled WGS sequence"/>
</dbReference>
<dbReference type="GO" id="GO:0005741">
    <property type="term" value="C:mitochondrial outer membrane"/>
    <property type="evidence" value="ECO:0007669"/>
    <property type="project" value="TreeGrafter"/>
</dbReference>
<dbReference type="AlphaFoldDB" id="A0A1X2IE61"/>